<dbReference type="RefSeq" id="WP_197031872.1">
    <property type="nucleotide sequence ID" value="NZ_CP007145.1"/>
</dbReference>
<dbReference type="InterPro" id="IPR008969">
    <property type="entry name" value="CarboxyPept-like_regulatory"/>
</dbReference>
<reference evidence="2 3" key="1">
    <citation type="submission" date="2014-01" db="EMBL/GenBank/DDBJ databases">
        <title>Complete genome sequence of ionizing-radiation resistance bacterium Hymenobacter swuensis DY53.</title>
        <authorList>
            <person name="Jung J.-H."/>
            <person name="Jeong S.-W."/>
            <person name="Joe M.-H."/>
            <person name="Cho y.-j."/>
            <person name="Kim M.-K."/>
            <person name="Lim S.-Y."/>
        </authorList>
    </citation>
    <scope>NUCLEOTIDE SEQUENCE [LARGE SCALE GENOMIC DNA]</scope>
    <source>
        <strain evidence="2 3">DY53</strain>
    </source>
</reference>
<evidence type="ECO:0000313" key="3">
    <source>
        <dbReference type="Proteomes" id="UP000019423"/>
    </source>
</evidence>
<feature type="region of interest" description="Disordered" evidence="1">
    <location>
        <begin position="305"/>
        <end position="325"/>
    </location>
</feature>
<keyword evidence="3" id="KW-1185">Reference proteome</keyword>
<dbReference type="AlphaFoldDB" id="W8F1K5"/>
<dbReference type="eggNOG" id="COG1629">
    <property type="taxonomic scope" value="Bacteria"/>
</dbReference>
<name>W8F1K5_9BACT</name>
<dbReference type="HOGENOM" id="CLU_715286_0_0_10"/>
<gene>
    <name evidence="2" type="ORF">Hsw_2312</name>
</gene>
<accession>W8F1K5</accession>
<dbReference type="Proteomes" id="UP000019423">
    <property type="component" value="Chromosome"/>
</dbReference>
<dbReference type="EMBL" id="CP007145">
    <property type="protein sequence ID" value="AHJ97907.1"/>
    <property type="molecule type" value="Genomic_DNA"/>
</dbReference>
<dbReference type="SUPFAM" id="SSF53474">
    <property type="entry name" value="alpha/beta-Hydrolases"/>
    <property type="match status" value="1"/>
</dbReference>
<dbReference type="Gene3D" id="2.60.40.1120">
    <property type="entry name" value="Carboxypeptidase-like, regulatory domain"/>
    <property type="match status" value="1"/>
</dbReference>
<sequence length="386" mass="41559">MLISFSDTFGCFARTKPLAGWGIRAGVWVCLLAGLPATAQTRLLQGRTVDTRQQPVPFATVAVPGTTLGTAADAEGHFRLVVPDALRPTARVVASAVGYQPAEAPAGSFGTAERPLLLPDRPVSLQEVVIRPGRELVTVGPLREGQRLTSELYNAGNLISPTGRREAGSLVSVPASCQLRDFNFQVAFNTFREVRVRLRLYRVAQGRPTTELVPDGIPVVVSQKRGWVSVDLRDYQLQCAAEESVAATLHWERDTTTALHRHGFVLAARTGRRLQYLSRAAPDAPWELTKGSAPVCYFTASAAATGQPPAAPAPPRPATDGAADEPSPLFRMMRAARFPHRSSRHYGDSTARGSTVPVAGARLYYETYGQGEPLLLLHGYGQSIGA</sequence>
<proteinExistence type="predicted"/>
<evidence type="ECO:0000313" key="2">
    <source>
        <dbReference type="EMBL" id="AHJ97907.1"/>
    </source>
</evidence>
<dbReference type="Gene3D" id="3.40.50.1820">
    <property type="entry name" value="alpha/beta hydrolase"/>
    <property type="match status" value="1"/>
</dbReference>
<protein>
    <recommendedName>
        <fullName evidence="4">Carboxypeptidase-like regulatory domain-containing protein</fullName>
    </recommendedName>
</protein>
<dbReference type="Pfam" id="PF13715">
    <property type="entry name" value="CarbopepD_reg_2"/>
    <property type="match status" value="1"/>
</dbReference>
<dbReference type="KEGG" id="hsw:Hsw_2312"/>
<dbReference type="InterPro" id="IPR029058">
    <property type="entry name" value="AB_hydrolase_fold"/>
</dbReference>
<dbReference type="PATRIC" id="fig|1227739.3.peg.2512"/>
<dbReference type="SUPFAM" id="SSF49464">
    <property type="entry name" value="Carboxypeptidase regulatory domain-like"/>
    <property type="match status" value="1"/>
</dbReference>
<evidence type="ECO:0008006" key="4">
    <source>
        <dbReference type="Google" id="ProtNLM"/>
    </source>
</evidence>
<evidence type="ECO:0000256" key="1">
    <source>
        <dbReference type="SAM" id="MobiDB-lite"/>
    </source>
</evidence>
<organism evidence="2 3">
    <name type="scientific">Hymenobacter swuensis DY53</name>
    <dbReference type="NCBI Taxonomy" id="1227739"/>
    <lineage>
        <taxon>Bacteria</taxon>
        <taxon>Pseudomonadati</taxon>
        <taxon>Bacteroidota</taxon>
        <taxon>Cytophagia</taxon>
        <taxon>Cytophagales</taxon>
        <taxon>Hymenobacteraceae</taxon>
        <taxon>Hymenobacter</taxon>
    </lineage>
</organism>
<dbReference type="STRING" id="1227739.Hsw_2312"/>